<dbReference type="Proteomes" id="UP000824214">
    <property type="component" value="Unassembled WGS sequence"/>
</dbReference>
<dbReference type="InterPro" id="IPR023408">
    <property type="entry name" value="MscS_beta-dom_sf"/>
</dbReference>
<evidence type="ECO:0000256" key="1">
    <source>
        <dbReference type="ARBA" id="ARBA00004651"/>
    </source>
</evidence>
<organism evidence="10 11">
    <name type="scientific">Candidatus Acutalibacter ornithocaccae</name>
    <dbReference type="NCBI Taxonomy" id="2838416"/>
    <lineage>
        <taxon>Bacteria</taxon>
        <taxon>Bacillati</taxon>
        <taxon>Bacillota</taxon>
        <taxon>Clostridia</taxon>
        <taxon>Eubacteriales</taxon>
        <taxon>Acutalibacteraceae</taxon>
        <taxon>Acutalibacter</taxon>
    </lineage>
</organism>
<keyword evidence="3" id="KW-1003">Cell membrane</keyword>
<name>A0A9D2LYM6_9FIRM</name>
<sequence>MDWQGIWSGFLQGLANFAGDLVLAALIFLGGWLLARLAARLTKKAISKGKVDALAASFFGSLVKAVVLVVAGVSAVAQLGVNINSLVAALGAAGLTASFALQGSLSNLVSGIQIIFTKPFNMGDYLSFGTYEGTVKKIEILSTTLATFDNKEVVIPNSMITSDVVVNFTRSGTRRLDLNYGVSYQADLHKAKQLLQDLVDGDERVFQEPAPLIAVGELKDSSVTLVCKVWCNADDYWPIYYKMQEDVKAAFDREGISIPYPQLDVHMKPEK</sequence>
<dbReference type="GO" id="GO:0005886">
    <property type="term" value="C:plasma membrane"/>
    <property type="evidence" value="ECO:0007669"/>
    <property type="project" value="UniProtKB-SubCell"/>
</dbReference>
<dbReference type="Pfam" id="PF21082">
    <property type="entry name" value="MS_channel_3rd"/>
    <property type="match status" value="1"/>
</dbReference>
<dbReference type="InterPro" id="IPR008910">
    <property type="entry name" value="MSC_TM_helix"/>
</dbReference>
<dbReference type="InterPro" id="IPR006685">
    <property type="entry name" value="MscS_channel_2nd"/>
</dbReference>
<feature type="transmembrane region" description="Helical" evidence="7">
    <location>
        <begin position="17"/>
        <end position="39"/>
    </location>
</feature>
<evidence type="ECO:0000256" key="4">
    <source>
        <dbReference type="ARBA" id="ARBA00022692"/>
    </source>
</evidence>
<gene>
    <name evidence="10" type="ORF">H9942_06125</name>
</gene>
<proteinExistence type="inferred from homology"/>
<feature type="domain" description="Mechanosensitive ion channel MscS C-terminal" evidence="9">
    <location>
        <begin position="178"/>
        <end position="258"/>
    </location>
</feature>
<feature type="transmembrane region" description="Helical" evidence="7">
    <location>
        <begin position="51"/>
        <end position="77"/>
    </location>
</feature>
<dbReference type="Gene3D" id="2.30.30.60">
    <property type="match status" value="1"/>
</dbReference>
<comment type="similarity">
    <text evidence="2">Belongs to the MscS (TC 1.A.23) family.</text>
</comment>
<comment type="subcellular location">
    <subcellularLocation>
        <location evidence="1">Cell membrane</location>
        <topology evidence="1">Multi-pass membrane protein</topology>
    </subcellularLocation>
</comment>
<dbReference type="AlphaFoldDB" id="A0A9D2LYM6"/>
<evidence type="ECO:0000256" key="5">
    <source>
        <dbReference type="ARBA" id="ARBA00022989"/>
    </source>
</evidence>
<dbReference type="Pfam" id="PF05552">
    <property type="entry name" value="MS_channel_1st_1"/>
    <property type="match status" value="1"/>
</dbReference>
<dbReference type="SUPFAM" id="SSF50182">
    <property type="entry name" value="Sm-like ribonucleoproteins"/>
    <property type="match status" value="1"/>
</dbReference>
<dbReference type="InterPro" id="IPR045275">
    <property type="entry name" value="MscS_archaea/bacteria_type"/>
</dbReference>
<reference evidence="10" key="1">
    <citation type="journal article" date="2021" name="PeerJ">
        <title>Extensive microbial diversity within the chicken gut microbiome revealed by metagenomics and culture.</title>
        <authorList>
            <person name="Gilroy R."/>
            <person name="Ravi A."/>
            <person name="Getino M."/>
            <person name="Pursley I."/>
            <person name="Horton D.L."/>
            <person name="Alikhan N.F."/>
            <person name="Baker D."/>
            <person name="Gharbi K."/>
            <person name="Hall N."/>
            <person name="Watson M."/>
            <person name="Adriaenssens E.M."/>
            <person name="Foster-Nyarko E."/>
            <person name="Jarju S."/>
            <person name="Secka A."/>
            <person name="Antonio M."/>
            <person name="Oren A."/>
            <person name="Chaudhuri R.R."/>
            <person name="La Ragione R."/>
            <person name="Hildebrand F."/>
            <person name="Pallen M.J."/>
        </authorList>
    </citation>
    <scope>NUCLEOTIDE SEQUENCE</scope>
    <source>
        <strain evidence="10">ChiBcolR8-3208</strain>
    </source>
</reference>
<evidence type="ECO:0000256" key="7">
    <source>
        <dbReference type="SAM" id="Phobius"/>
    </source>
</evidence>
<evidence type="ECO:0000256" key="3">
    <source>
        <dbReference type="ARBA" id="ARBA00022475"/>
    </source>
</evidence>
<dbReference type="SUPFAM" id="SSF82689">
    <property type="entry name" value="Mechanosensitive channel protein MscS (YggB), C-terminal domain"/>
    <property type="match status" value="1"/>
</dbReference>
<evidence type="ECO:0000259" key="8">
    <source>
        <dbReference type="Pfam" id="PF00924"/>
    </source>
</evidence>
<dbReference type="Gene3D" id="3.30.70.100">
    <property type="match status" value="1"/>
</dbReference>
<dbReference type="PANTHER" id="PTHR30221">
    <property type="entry name" value="SMALL-CONDUCTANCE MECHANOSENSITIVE CHANNEL"/>
    <property type="match status" value="1"/>
</dbReference>
<dbReference type="InterPro" id="IPR010920">
    <property type="entry name" value="LSM_dom_sf"/>
</dbReference>
<dbReference type="InterPro" id="IPR049278">
    <property type="entry name" value="MS_channel_C"/>
</dbReference>
<feature type="domain" description="Mechanosensitive ion channel MscS" evidence="8">
    <location>
        <begin position="104"/>
        <end position="170"/>
    </location>
</feature>
<dbReference type="PANTHER" id="PTHR30221:SF1">
    <property type="entry name" value="SMALL-CONDUCTANCE MECHANOSENSITIVE CHANNEL"/>
    <property type="match status" value="1"/>
</dbReference>
<dbReference type="Gene3D" id="1.10.287.1260">
    <property type="match status" value="1"/>
</dbReference>
<feature type="transmembrane region" description="Helical" evidence="7">
    <location>
        <begin position="83"/>
        <end position="101"/>
    </location>
</feature>
<evidence type="ECO:0000256" key="6">
    <source>
        <dbReference type="ARBA" id="ARBA00023136"/>
    </source>
</evidence>
<keyword evidence="6 7" id="KW-0472">Membrane</keyword>
<dbReference type="GO" id="GO:0008381">
    <property type="term" value="F:mechanosensitive monoatomic ion channel activity"/>
    <property type="evidence" value="ECO:0007669"/>
    <property type="project" value="InterPro"/>
</dbReference>
<evidence type="ECO:0000313" key="11">
    <source>
        <dbReference type="Proteomes" id="UP000824214"/>
    </source>
</evidence>
<evidence type="ECO:0000259" key="9">
    <source>
        <dbReference type="Pfam" id="PF21082"/>
    </source>
</evidence>
<evidence type="ECO:0000313" key="10">
    <source>
        <dbReference type="EMBL" id="HJB37629.1"/>
    </source>
</evidence>
<dbReference type="SUPFAM" id="SSF82861">
    <property type="entry name" value="Mechanosensitive channel protein MscS (YggB), transmembrane region"/>
    <property type="match status" value="1"/>
</dbReference>
<dbReference type="PROSITE" id="PS01246">
    <property type="entry name" value="UPF0003"/>
    <property type="match status" value="1"/>
</dbReference>
<dbReference type="InterPro" id="IPR011066">
    <property type="entry name" value="MscS_channel_C_sf"/>
</dbReference>
<dbReference type="EMBL" id="DWXZ01000129">
    <property type="protein sequence ID" value="HJB37629.1"/>
    <property type="molecule type" value="Genomic_DNA"/>
</dbReference>
<keyword evidence="5 7" id="KW-1133">Transmembrane helix</keyword>
<protein>
    <submittedName>
        <fullName evidence="10">Mechanosensitive ion channel</fullName>
    </submittedName>
</protein>
<dbReference type="Pfam" id="PF00924">
    <property type="entry name" value="MS_channel_2nd"/>
    <property type="match status" value="1"/>
</dbReference>
<dbReference type="InterPro" id="IPR011014">
    <property type="entry name" value="MscS_channel_TM-2"/>
</dbReference>
<dbReference type="InterPro" id="IPR006686">
    <property type="entry name" value="MscS_channel_CS"/>
</dbReference>
<comment type="caution">
    <text evidence="10">The sequence shown here is derived from an EMBL/GenBank/DDBJ whole genome shotgun (WGS) entry which is preliminary data.</text>
</comment>
<keyword evidence="4 7" id="KW-0812">Transmembrane</keyword>
<reference evidence="10" key="2">
    <citation type="submission" date="2021-04" db="EMBL/GenBank/DDBJ databases">
        <authorList>
            <person name="Gilroy R."/>
        </authorList>
    </citation>
    <scope>NUCLEOTIDE SEQUENCE</scope>
    <source>
        <strain evidence="10">ChiBcolR8-3208</strain>
    </source>
</reference>
<accession>A0A9D2LYM6</accession>
<evidence type="ECO:0000256" key="2">
    <source>
        <dbReference type="ARBA" id="ARBA00008017"/>
    </source>
</evidence>